<name>A0A0G0VCV6_9BACT</name>
<sequence length="316" mass="37087">MTLQCDRCGEKHSYKISQKDLDSGLTLNFACLNIKRLPRVSSFRIDFTKNAPSTKREEEERVSTLYGPNDVVAKTNRKNEINQPKLWLIYDFDQYFEEIINSYIIGSFYPVATSCTALAERLVNLFIIKMRDLHTQSLLDVQLKKYVHSRNQNWQSFELNMKVLQVWNLLNTNQKGWFKDLLDIRNRAVHFQSAFDPQPDSLKAVQILHKIIDSYFSPFERKDVLRVFEIPGEIWVKEEKLNDPFVKAFILPCCRDFASQGTLNNKNIYHENDAVIGPFSEADFIEQRKNYQANLTYEPIYQKGTIEGKEFTFRII</sequence>
<dbReference type="Proteomes" id="UP000034746">
    <property type="component" value="Unassembled WGS sequence"/>
</dbReference>
<comment type="caution">
    <text evidence="1">The sequence shown here is derived from an EMBL/GenBank/DDBJ whole genome shotgun (WGS) entry which is preliminary data.</text>
</comment>
<organism evidence="1 2">
    <name type="scientific">Candidatus Uhrbacteria bacterium GW2011_GWF2_41_16</name>
    <dbReference type="NCBI Taxonomy" id="1618997"/>
    <lineage>
        <taxon>Bacteria</taxon>
        <taxon>Candidatus Uhriibacteriota</taxon>
    </lineage>
</organism>
<dbReference type="EMBL" id="LCAU01000001">
    <property type="protein sequence ID" value="KKR98699.1"/>
    <property type="molecule type" value="Genomic_DNA"/>
</dbReference>
<protein>
    <recommendedName>
        <fullName evidence="3">DUF4145 domain-containing protein</fullName>
    </recommendedName>
</protein>
<dbReference type="AlphaFoldDB" id="A0A0G0VCV6"/>
<reference evidence="1 2" key="1">
    <citation type="journal article" date="2015" name="Nature">
        <title>rRNA introns, odd ribosomes, and small enigmatic genomes across a large radiation of phyla.</title>
        <authorList>
            <person name="Brown C.T."/>
            <person name="Hug L.A."/>
            <person name="Thomas B.C."/>
            <person name="Sharon I."/>
            <person name="Castelle C.J."/>
            <person name="Singh A."/>
            <person name="Wilkins M.J."/>
            <person name="Williams K.H."/>
            <person name="Banfield J.F."/>
        </authorList>
    </citation>
    <scope>NUCLEOTIDE SEQUENCE [LARGE SCALE GENOMIC DNA]</scope>
</reference>
<accession>A0A0G0VCV6</accession>
<evidence type="ECO:0008006" key="3">
    <source>
        <dbReference type="Google" id="ProtNLM"/>
    </source>
</evidence>
<evidence type="ECO:0000313" key="2">
    <source>
        <dbReference type="Proteomes" id="UP000034746"/>
    </source>
</evidence>
<evidence type="ECO:0000313" key="1">
    <source>
        <dbReference type="EMBL" id="KKR98699.1"/>
    </source>
</evidence>
<gene>
    <name evidence="1" type="ORF">UU48_C0001G0054</name>
</gene>
<proteinExistence type="predicted"/>